<sequence length="35" mass="4100">MSPHMLRRGGKDDMKAEKLATTGFMRGLKKRHDWI</sequence>
<evidence type="ECO:0000313" key="2">
    <source>
        <dbReference type="EMBL" id="EQC92128.1"/>
    </source>
</evidence>
<protein>
    <submittedName>
        <fullName evidence="2">Uncharacterized protein</fullName>
    </submittedName>
</protein>
<reference evidence="2 3" key="1">
    <citation type="journal article" date="2013" name="ISME J.">
        <title>Multifactorial diversity sustains microbial community stability.</title>
        <authorList>
            <person name="Erkus O."/>
            <person name="de Jager V.C."/>
            <person name="Spus M."/>
            <person name="van Alen-Boerrigter I.J."/>
            <person name="van Rijswijck I.M."/>
            <person name="Hazelwood L."/>
            <person name="Janssen P.W."/>
            <person name="van Hijum S.A."/>
            <person name="Kleerebezem M."/>
            <person name="Smid E.J."/>
        </authorList>
    </citation>
    <scope>NUCLEOTIDE SEQUENCE [LARGE SCALE GENOMIC DNA]</scope>
    <source>
        <strain evidence="2 3">TIFN3</strain>
    </source>
</reference>
<dbReference type="EMBL" id="ATBE01000383">
    <property type="protein sequence ID" value="EQC92128.1"/>
    <property type="molecule type" value="Genomic_DNA"/>
</dbReference>
<dbReference type="AlphaFoldDB" id="T0WIB0"/>
<name>T0WIB0_LACLC</name>
<proteinExistence type="predicted"/>
<gene>
    <name evidence="2" type="ORF">LLT3_16120</name>
</gene>
<evidence type="ECO:0000256" key="1">
    <source>
        <dbReference type="SAM" id="MobiDB-lite"/>
    </source>
</evidence>
<feature type="compositionally biased region" description="Basic and acidic residues" evidence="1">
    <location>
        <begin position="9"/>
        <end position="18"/>
    </location>
</feature>
<feature type="region of interest" description="Disordered" evidence="1">
    <location>
        <begin position="1"/>
        <end position="22"/>
    </location>
</feature>
<accession>T0WIB0</accession>
<organism evidence="2 3">
    <name type="scientific">Lactococcus cremoris subsp. cremoris TIFN3</name>
    <dbReference type="NCBI Taxonomy" id="1234873"/>
    <lineage>
        <taxon>Bacteria</taxon>
        <taxon>Bacillati</taxon>
        <taxon>Bacillota</taxon>
        <taxon>Bacilli</taxon>
        <taxon>Lactobacillales</taxon>
        <taxon>Streptococcaceae</taxon>
        <taxon>Lactococcus</taxon>
        <taxon>Lactococcus cremoris subsp. cremoris</taxon>
    </lineage>
</organism>
<comment type="caution">
    <text evidence="2">The sequence shown here is derived from an EMBL/GenBank/DDBJ whole genome shotgun (WGS) entry which is preliminary data.</text>
</comment>
<dbReference type="Proteomes" id="UP000015664">
    <property type="component" value="Unassembled WGS sequence"/>
</dbReference>
<evidence type="ECO:0000313" key="3">
    <source>
        <dbReference type="Proteomes" id="UP000015664"/>
    </source>
</evidence>